<evidence type="ECO:0000256" key="1">
    <source>
        <dbReference type="ARBA" id="ARBA00008210"/>
    </source>
</evidence>
<gene>
    <name evidence="5" type="ORF">CHYS00102_LOCUS8841</name>
</gene>
<keyword evidence="4" id="KW-0732">Signal</keyword>
<evidence type="ECO:0000313" key="5">
    <source>
        <dbReference type="EMBL" id="CAD8881653.1"/>
    </source>
</evidence>
<dbReference type="InterPro" id="IPR000864">
    <property type="entry name" value="Prot_inh_pot1"/>
</dbReference>
<reference evidence="5" key="1">
    <citation type="submission" date="2021-01" db="EMBL/GenBank/DDBJ databases">
        <authorList>
            <person name="Corre E."/>
            <person name="Pelletier E."/>
            <person name="Niang G."/>
            <person name="Scheremetjew M."/>
            <person name="Finn R."/>
            <person name="Kale V."/>
            <person name="Holt S."/>
            <person name="Cochrane G."/>
            <person name="Meng A."/>
            <person name="Brown T."/>
            <person name="Cohen L."/>
        </authorList>
    </citation>
    <scope>NUCLEOTIDE SEQUENCE</scope>
    <source>
        <strain evidence="5">308</strain>
    </source>
</reference>
<organism evidence="5">
    <name type="scientific">Corethron hystrix</name>
    <dbReference type="NCBI Taxonomy" id="216773"/>
    <lineage>
        <taxon>Eukaryota</taxon>
        <taxon>Sar</taxon>
        <taxon>Stramenopiles</taxon>
        <taxon>Ochrophyta</taxon>
        <taxon>Bacillariophyta</taxon>
        <taxon>Coscinodiscophyceae</taxon>
        <taxon>Corethrophycidae</taxon>
        <taxon>Corethrales</taxon>
        <taxon>Corethraceae</taxon>
        <taxon>Corethron</taxon>
    </lineage>
</organism>
<dbReference type="SUPFAM" id="SSF54654">
    <property type="entry name" value="CI-2 family of serine protease inhibitors"/>
    <property type="match status" value="1"/>
</dbReference>
<evidence type="ECO:0000256" key="2">
    <source>
        <dbReference type="ARBA" id="ARBA00022690"/>
    </source>
</evidence>
<accession>A0A7S1BDB4</accession>
<proteinExistence type="inferred from homology"/>
<name>A0A7S1BDB4_9STRA</name>
<comment type="similarity">
    <text evidence="1">Belongs to the protease inhibitor I13 (potato type I serine protease inhibitor) family.</text>
</comment>
<evidence type="ECO:0000256" key="3">
    <source>
        <dbReference type="ARBA" id="ARBA00022900"/>
    </source>
</evidence>
<dbReference type="Gene3D" id="3.30.10.10">
    <property type="entry name" value="Trypsin Inhibitor V, subunit A"/>
    <property type="match status" value="1"/>
</dbReference>
<dbReference type="GO" id="GO:0009611">
    <property type="term" value="P:response to wounding"/>
    <property type="evidence" value="ECO:0007669"/>
    <property type="project" value="InterPro"/>
</dbReference>
<evidence type="ECO:0008006" key="6">
    <source>
        <dbReference type="Google" id="ProtNLM"/>
    </source>
</evidence>
<keyword evidence="3" id="KW-0722">Serine protease inhibitor</keyword>
<protein>
    <recommendedName>
        <fullName evidence="6">Subtilisin inhibitor domain-containing protein</fullName>
    </recommendedName>
</protein>
<evidence type="ECO:0000256" key="4">
    <source>
        <dbReference type="SAM" id="SignalP"/>
    </source>
</evidence>
<keyword evidence="2" id="KW-0646">Protease inhibitor</keyword>
<dbReference type="Pfam" id="PF00280">
    <property type="entry name" value="potato_inhibit"/>
    <property type="match status" value="1"/>
</dbReference>
<dbReference type="AlphaFoldDB" id="A0A7S1BDB4"/>
<dbReference type="EMBL" id="HBFR01012287">
    <property type="protein sequence ID" value="CAD8881653.1"/>
    <property type="molecule type" value="Transcribed_RNA"/>
</dbReference>
<feature type="chain" id="PRO_5031303480" description="Subtilisin inhibitor domain-containing protein" evidence="4">
    <location>
        <begin position="21"/>
        <end position="112"/>
    </location>
</feature>
<feature type="signal peptide" evidence="4">
    <location>
        <begin position="1"/>
        <end position="20"/>
    </location>
</feature>
<dbReference type="InterPro" id="IPR036354">
    <property type="entry name" value="Prot_inh_pot1_sf"/>
</dbReference>
<sequence>MKSFLRILFLVSASFSQNFACGEMLRGRILQNDLPESPTGSKTMEEKGFAFCLNKKATKCIAKIFRKWPVGAEAMEIVTVPEGGFMTTDYDQNRIVISVDSDDIVVTIPTIG</sequence>
<dbReference type="GO" id="GO:0004867">
    <property type="term" value="F:serine-type endopeptidase inhibitor activity"/>
    <property type="evidence" value="ECO:0007669"/>
    <property type="project" value="UniProtKB-KW"/>
</dbReference>